<keyword evidence="3" id="KW-0342">GTP-binding</keyword>
<dbReference type="GO" id="GO:0001667">
    <property type="term" value="P:ameboidal-type cell migration"/>
    <property type="evidence" value="ECO:0007669"/>
    <property type="project" value="UniProtKB-ARBA"/>
</dbReference>
<dbReference type="PANTHER" id="PTHR24072">
    <property type="entry name" value="RHO FAMILY GTPASE"/>
    <property type="match status" value="1"/>
</dbReference>
<dbReference type="PROSITE" id="PS51420">
    <property type="entry name" value="RHO"/>
    <property type="match status" value="1"/>
</dbReference>
<comment type="caution">
    <text evidence="5">The sequence shown here is derived from an EMBL/GenBank/DDBJ whole genome shotgun (WGS) entry which is preliminary data.</text>
</comment>
<evidence type="ECO:0000313" key="6">
    <source>
        <dbReference type="Proteomes" id="UP001168821"/>
    </source>
</evidence>
<dbReference type="NCBIfam" id="TIGR00231">
    <property type="entry name" value="small_GTP"/>
    <property type="match status" value="1"/>
</dbReference>
<dbReference type="CDD" id="cd00157">
    <property type="entry name" value="Rho"/>
    <property type="match status" value="1"/>
</dbReference>
<evidence type="ECO:0000256" key="4">
    <source>
        <dbReference type="ARBA" id="ARBA00023136"/>
    </source>
</evidence>
<dbReference type="GO" id="GO:0022412">
    <property type="term" value="P:cellular process involved in reproduction in multicellular organism"/>
    <property type="evidence" value="ECO:0007669"/>
    <property type="project" value="UniProtKB-ARBA"/>
</dbReference>
<dbReference type="SUPFAM" id="SSF52540">
    <property type="entry name" value="P-loop containing nucleoside triphosphate hydrolases"/>
    <property type="match status" value="1"/>
</dbReference>
<dbReference type="GO" id="GO:0003006">
    <property type="term" value="P:developmental process involved in reproduction"/>
    <property type="evidence" value="ECO:0007669"/>
    <property type="project" value="UniProtKB-ARBA"/>
</dbReference>
<evidence type="ECO:0000256" key="3">
    <source>
        <dbReference type="ARBA" id="ARBA00023134"/>
    </source>
</evidence>
<dbReference type="Gene3D" id="3.40.50.300">
    <property type="entry name" value="P-loop containing nucleotide triphosphate hydrolases"/>
    <property type="match status" value="1"/>
</dbReference>
<sequence length="209" mass="23376">MSVLSIKCVTIGDGCVGKTTLLLRLSQQECDNKHEPTVFDNYLVNAEHNGQSFEILLIDTAGQEGYEMLTRSFFDSANIILVCFDVTNTDSFYNVKEKWLREIEVCPSAVKILVGTKSDLRNDPETIDKLNANSKLFVTKTVAKNFAKVHNMKYVECSALTQENVQEVLKAIMEAPRTKGTENGLSNPCCCVHPVLQLAKRVLCCKNNY</sequence>
<dbReference type="Proteomes" id="UP001168821">
    <property type="component" value="Unassembled WGS sequence"/>
</dbReference>
<dbReference type="GO" id="GO:0035006">
    <property type="term" value="P:melanization defense response"/>
    <property type="evidence" value="ECO:0007669"/>
    <property type="project" value="UniProtKB-ARBA"/>
</dbReference>
<reference evidence="5" key="1">
    <citation type="journal article" date="2023" name="G3 (Bethesda)">
        <title>Whole genome assemblies of Zophobas morio and Tenebrio molitor.</title>
        <authorList>
            <person name="Kaur S."/>
            <person name="Stinson S.A."/>
            <person name="diCenzo G.C."/>
        </authorList>
    </citation>
    <scope>NUCLEOTIDE SEQUENCE</scope>
    <source>
        <strain evidence="5">QUZm001</strain>
    </source>
</reference>
<keyword evidence="2" id="KW-0547">Nucleotide-binding</keyword>
<dbReference type="SMART" id="SM00173">
    <property type="entry name" value="RAS"/>
    <property type="match status" value="1"/>
</dbReference>
<evidence type="ECO:0000256" key="2">
    <source>
        <dbReference type="ARBA" id="ARBA00022741"/>
    </source>
</evidence>
<dbReference type="GO" id="GO:0035099">
    <property type="term" value="P:hemocyte migration"/>
    <property type="evidence" value="ECO:0007669"/>
    <property type="project" value="UniProtKB-ARBA"/>
</dbReference>
<dbReference type="InterPro" id="IPR003578">
    <property type="entry name" value="Small_GTPase_Rho"/>
</dbReference>
<protein>
    <submittedName>
        <fullName evidence="5">Uncharacterized protein</fullName>
    </submittedName>
</protein>
<proteinExistence type="predicted"/>
<dbReference type="FunFam" id="3.40.50.300:FF:002060">
    <property type="entry name" value="Rho family GTPase"/>
    <property type="match status" value="1"/>
</dbReference>
<organism evidence="5 6">
    <name type="scientific">Zophobas morio</name>
    <dbReference type="NCBI Taxonomy" id="2755281"/>
    <lineage>
        <taxon>Eukaryota</taxon>
        <taxon>Metazoa</taxon>
        <taxon>Ecdysozoa</taxon>
        <taxon>Arthropoda</taxon>
        <taxon>Hexapoda</taxon>
        <taxon>Insecta</taxon>
        <taxon>Pterygota</taxon>
        <taxon>Neoptera</taxon>
        <taxon>Endopterygota</taxon>
        <taxon>Coleoptera</taxon>
        <taxon>Polyphaga</taxon>
        <taxon>Cucujiformia</taxon>
        <taxon>Tenebrionidae</taxon>
        <taxon>Zophobas</taxon>
    </lineage>
</organism>
<dbReference type="InterPro" id="IPR005225">
    <property type="entry name" value="Small_GTP-bd"/>
</dbReference>
<dbReference type="SMART" id="SM00175">
    <property type="entry name" value="RAB"/>
    <property type="match status" value="1"/>
</dbReference>
<dbReference type="GO" id="GO:0003924">
    <property type="term" value="F:GTPase activity"/>
    <property type="evidence" value="ECO:0007669"/>
    <property type="project" value="InterPro"/>
</dbReference>
<evidence type="ECO:0000313" key="5">
    <source>
        <dbReference type="EMBL" id="KAJ3655146.1"/>
    </source>
</evidence>
<keyword evidence="4" id="KW-0472">Membrane</keyword>
<evidence type="ECO:0000256" key="1">
    <source>
        <dbReference type="ARBA" id="ARBA00004370"/>
    </source>
</evidence>
<dbReference type="InterPro" id="IPR001806">
    <property type="entry name" value="Small_GTPase"/>
</dbReference>
<dbReference type="PROSITE" id="PS51419">
    <property type="entry name" value="RAB"/>
    <property type="match status" value="1"/>
</dbReference>
<dbReference type="EMBL" id="JALNTZ010000004">
    <property type="protein sequence ID" value="KAJ3655146.1"/>
    <property type="molecule type" value="Genomic_DNA"/>
</dbReference>
<dbReference type="GO" id="GO:0005525">
    <property type="term" value="F:GTP binding"/>
    <property type="evidence" value="ECO:0007669"/>
    <property type="project" value="UniProtKB-KW"/>
</dbReference>
<accession>A0AA38MGE1</accession>
<name>A0AA38MGE1_9CUCU</name>
<dbReference type="Pfam" id="PF00071">
    <property type="entry name" value="Ras"/>
    <property type="match status" value="1"/>
</dbReference>
<dbReference type="InterPro" id="IPR027417">
    <property type="entry name" value="P-loop_NTPase"/>
</dbReference>
<keyword evidence="6" id="KW-1185">Reference proteome</keyword>
<gene>
    <name evidence="5" type="ORF">Zmor_014284</name>
</gene>
<dbReference type="PRINTS" id="PR00449">
    <property type="entry name" value="RASTRNSFRMNG"/>
</dbReference>
<comment type="subcellular location">
    <subcellularLocation>
        <location evidence="1">Membrane</location>
    </subcellularLocation>
</comment>
<dbReference type="GO" id="GO:0016020">
    <property type="term" value="C:membrane"/>
    <property type="evidence" value="ECO:0007669"/>
    <property type="project" value="UniProtKB-SubCell"/>
</dbReference>
<dbReference type="SMART" id="SM00174">
    <property type="entry name" value="RHO"/>
    <property type="match status" value="1"/>
</dbReference>
<dbReference type="PROSITE" id="PS51421">
    <property type="entry name" value="RAS"/>
    <property type="match status" value="1"/>
</dbReference>
<dbReference type="GO" id="GO:0007264">
    <property type="term" value="P:small GTPase-mediated signal transduction"/>
    <property type="evidence" value="ECO:0007669"/>
    <property type="project" value="InterPro"/>
</dbReference>
<dbReference type="AlphaFoldDB" id="A0AA38MGE1"/>